<sequence>MMINLHRTCWLFDGHGDTVTPAAWGPREARGGEGRGQQQQYRGKCASADSFLGGWLLRARLVNHFRKILGPGGEQGGIAPAASCTLTSPASPASPTSPPDGKTYSRSGHVSTQRPQIDDQYIHDHKTFLLRFLASPRVNLANKGVWIPRPACRYSVSPEAVAPPSSRVVWHRRSALAA</sequence>
<organism evidence="2 3">
    <name type="scientific">Portunus trituberculatus</name>
    <name type="common">Swimming crab</name>
    <name type="synonym">Neptunus trituberculatus</name>
    <dbReference type="NCBI Taxonomy" id="210409"/>
    <lineage>
        <taxon>Eukaryota</taxon>
        <taxon>Metazoa</taxon>
        <taxon>Ecdysozoa</taxon>
        <taxon>Arthropoda</taxon>
        <taxon>Crustacea</taxon>
        <taxon>Multicrustacea</taxon>
        <taxon>Malacostraca</taxon>
        <taxon>Eumalacostraca</taxon>
        <taxon>Eucarida</taxon>
        <taxon>Decapoda</taxon>
        <taxon>Pleocyemata</taxon>
        <taxon>Brachyura</taxon>
        <taxon>Eubrachyura</taxon>
        <taxon>Portunoidea</taxon>
        <taxon>Portunidae</taxon>
        <taxon>Portuninae</taxon>
        <taxon>Portunus</taxon>
    </lineage>
</organism>
<accession>A0A5B7CM69</accession>
<evidence type="ECO:0000313" key="3">
    <source>
        <dbReference type="Proteomes" id="UP000324222"/>
    </source>
</evidence>
<dbReference type="AlphaFoldDB" id="A0A5B7CM69"/>
<comment type="caution">
    <text evidence="2">The sequence shown here is derived from an EMBL/GenBank/DDBJ whole genome shotgun (WGS) entry which is preliminary data.</text>
</comment>
<feature type="compositionally biased region" description="Polar residues" evidence="1">
    <location>
        <begin position="104"/>
        <end position="115"/>
    </location>
</feature>
<evidence type="ECO:0000256" key="1">
    <source>
        <dbReference type="SAM" id="MobiDB-lite"/>
    </source>
</evidence>
<feature type="region of interest" description="Disordered" evidence="1">
    <location>
        <begin position="80"/>
        <end position="116"/>
    </location>
</feature>
<feature type="compositionally biased region" description="Low complexity" evidence="1">
    <location>
        <begin position="80"/>
        <end position="94"/>
    </location>
</feature>
<proteinExistence type="predicted"/>
<dbReference type="EMBL" id="VSRR010000127">
    <property type="protein sequence ID" value="MPC10727.1"/>
    <property type="molecule type" value="Genomic_DNA"/>
</dbReference>
<reference evidence="2 3" key="1">
    <citation type="submission" date="2019-05" db="EMBL/GenBank/DDBJ databases">
        <title>Another draft genome of Portunus trituberculatus and its Hox gene families provides insights of decapod evolution.</title>
        <authorList>
            <person name="Jeong J.-H."/>
            <person name="Song I."/>
            <person name="Kim S."/>
            <person name="Choi T."/>
            <person name="Kim D."/>
            <person name="Ryu S."/>
            <person name="Kim W."/>
        </authorList>
    </citation>
    <scope>NUCLEOTIDE SEQUENCE [LARGE SCALE GENOMIC DNA]</scope>
    <source>
        <tissue evidence="2">Muscle</tissue>
    </source>
</reference>
<protein>
    <submittedName>
        <fullName evidence="2">Uncharacterized protein</fullName>
    </submittedName>
</protein>
<keyword evidence="3" id="KW-1185">Reference proteome</keyword>
<name>A0A5B7CM69_PORTR</name>
<dbReference type="Proteomes" id="UP000324222">
    <property type="component" value="Unassembled WGS sequence"/>
</dbReference>
<evidence type="ECO:0000313" key="2">
    <source>
        <dbReference type="EMBL" id="MPC10727.1"/>
    </source>
</evidence>
<feature type="region of interest" description="Disordered" evidence="1">
    <location>
        <begin position="23"/>
        <end position="42"/>
    </location>
</feature>
<gene>
    <name evidence="2" type="ORF">E2C01_003368</name>
</gene>